<protein>
    <recommendedName>
        <fullName evidence="5">AMIN domain-containing protein</fullName>
    </recommendedName>
</protein>
<dbReference type="AlphaFoldDB" id="A0A7W8JZ28"/>
<feature type="signal peptide" evidence="2">
    <location>
        <begin position="1"/>
        <end position="21"/>
    </location>
</feature>
<comment type="caution">
    <text evidence="3">The sequence shown here is derived from an EMBL/GenBank/DDBJ whole genome shotgun (WGS) entry which is preliminary data.</text>
</comment>
<evidence type="ECO:0008006" key="5">
    <source>
        <dbReference type="Google" id="ProtNLM"/>
    </source>
</evidence>
<accession>A0A7W8JZ28</accession>
<sequence>MRRTQIWGVSAGLLLFGTVFAQQQGTVNSGVSRTFRVADLTGDKLGRIVASTEFQVSLTLPAEVQNVGVNAVKQGVLIPTVDESDGRVIYLDVLKAGGFATLNIRLVDRGQPTILKLTVELSNKTGGVLSYTVRDDQTAVAPGKPAPAPLPRPPTAPVKTSTPPAVSKAQAVPNVLPVPIPAGRPIARPPAPLAAPVLSSATGSPLRIDLIKDQAASTPTTDFYTYTVRLVEQVENLQFILLPKTLVRAGGGFDSGAVQLEPNRPAVVTAAGLRGRISIDRRMMNAKTNILLFTFSPVEPRTQKVLANRYVGVMVKR</sequence>
<gene>
    <name evidence="3" type="ORF">HNQ08_004746</name>
</gene>
<name>A0A7W8JZ28_9DEIO</name>
<evidence type="ECO:0000313" key="3">
    <source>
        <dbReference type="EMBL" id="MBB5365620.1"/>
    </source>
</evidence>
<feature type="compositionally biased region" description="Pro residues" evidence="1">
    <location>
        <begin position="144"/>
        <end position="156"/>
    </location>
</feature>
<proteinExistence type="predicted"/>
<keyword evidence="4" id="KW-1185">Reference proteome</keyword>
<keyword evidence="2" id="KW-0732">Signal</keyword>
<evidence type="ECO:0000313" key="4">
    <source>
        <dbReference type="Proteomes" id="UP000552709"/>
    </source>
</evidence>
<dbReference type="Proteomes" id="UP000552709">
    <property type="component" value="Unassembled WGS sequence"/>
</dbReference>
<dbReference type="EMBL" id="JACHFL010000020">
    <property type="protein sequence ID" value="MBB5365620.1"/>
    <property type="molecule type" value="Genomic_DNA"/>
</dbReference>
<dbReference type="RefSeq" id="WP_184137273.1">
    <property type="nucleotide sequence ID" value="NZ_JACHFL010000020.1"/>
</dbReference>
<evidence type="ECO:0000256" key="1">
    <source>
        <dbReference type="SAM" id="MobiDB-lite"/>
    </source>
</evidence>
<evidence type="ECO:0000256" key="2">
    <source>
        <dbReference type="SAM" id="SignalP"/>
    </source>
</evidence>
<feature type="chain" id="PRO_5031235074" description="AMIN domain-containing protein" evidence="2">
    <location>
        <begin position="22"/>
        <end position="317"/>
    </location>
</feature>
<organism evidence="3 4">
    <name type="scientific">Deinococcus humi</name>
    <dbReference type="NCBI Taxonomy" id="662880"/>
    <lineage>
        <taxon>Bacteria</taxon>
        <taxon>Thermotogati</taxon>
        <taxon>Deinococcota</taxon>
        <taxon>Deinococci</taxon>
        <taxon>Deinococcales</taxon>
        <taxon>Deinococcaceae</taxon>
        <taxon>Deinococcus</taxon>
    </lineage>
</organism>
<reference evidence="3 4" key="1">
    <citation type="submission" date="2020-08" db="EMBL/GenBank/DDBJ databases">
        <title>Genomic Encyclopedia of Type Strains, Phase IV (KMG-IV): sequencing the most valuable type-strain genomes for metagenomic binning, comparative biology and taxonomic classification.</title>
        <authorList>
            <person name="Goeker M."/>
        </authorList>
    </citation>
    <scope>NUCLEOTIDE SEQUENCE [LARGE SCALE GENOMIC DNA]</scope>
    <source>
        <strain evidence="3 4">DSM 27939</strain>
    </source>
</reference>
<feature type="region of interest" description="Disordered" evidence="1">
    <location>
        <begin position="138"/>
        <end position="168"/>
    </location>
</feature>